<keyword evidence="2" id="KW-1185">Reference proteome</keyword>
<evidence type="ECO:0000313" key="1">
    <source>
        <dbReference type="EMBL" id="WUN84601.1"/>
    </source>
</evidence>
<keyword evidence="1" id="KW-0614">Plasmid</keyword>
<name>A0ABZ1QPJ0_9ACTN</name>
<sequence length="119" mass="11760">MSAGTTPAGPHTGTAGLCEQIRGALAGWAPRLRGVHIHQTASGPAELARLLAAVAEAAEVTVLPGDGAAARAELHAAAERASAAAGERRGPDVRAGLVAVRAGCRRAAVAVGERVAVGF</sequence>
<dbReference type="GeneID" id="95502264"/>
<evidence type="ECO:0000313" key="2">
    <source>
        <dbReference type="Proteomes" id="UP001432312"/>
    </source>
</evidence>
<geneLocation type="plasmid" evidence="1 2">
    <name>unnamed1</name>
</geneLocation>
<reference evidence="1" key="1">
    <citation type="submission" date="2022-10" db="EMBL/GenBank/DDBJ databases">
        <title>The complete genomes of actinobacterial strains from the NBC collection.</title>
        <authorList>
            <person name="Joergensen T.S."/>
            <person name="Alvarez Arevalo M."/>
            <person name="Sterndorff E.B."/>
            <person name="Faurdal D."/>
            <person name="Vuksanovic O."/>
            <person name="Mourched A.-S."/>
            <person name="Charusanti P."/>
            <person name="Shaw S."/>
            <person name="Blin K."/>
            <person name="Weber T."/>
        </authorList>
    </citation>
    <scope>NUCLEOTIDE SEQUENCE</scope>
    <source>
        <strain evidence="1">NBC_00303</strain>
        <plasmid evidence="1">unnamed1</plasmid>
    </source>
</reference>
<organism evidence="1 2">
    <name type="scientific">Streptomyces erythrochromogenes</name>
    <dbReference type="NCBI Taxonomy" id="285574"/>
    <lineage>
        <taxon>Bacteria</taxon>
        <taxon>Bacillati</taxon>
        <taxon>Actinomycetota</taxon>
        <taxon>Actinomycetes</taxon>
        <taxon>Kitasatosporales</taxon>
        <taxon>Streptomycetaceae</taxon>
        <taxon>Streptomyces</taxon>
    </lineage>
</organism>
<gene>
    <name evidence="1" type="ORF">OHA91_39455</name>
</gene>
<dbReference type="Proteomes" id="UP001432312">
    <property type="component" value="Plasmid unnamed1"/>
</dbReference>
<accession>A0ABZ1QPJ0</accession>
<proteinExistence type="predicted"/>
<protein>
    <submittedName>
        <fullName evidence="1">Uncharacterized protein</fullName>
    </submittedName>
</protein>
<dbReference type="RefSeq" id="WP_328741334.1">
    <property type="nucleotide sequence ID" value="NZ_CP108037.1"/>
</dbReference>
<dbReference type="EMBL" id="CP108037">
    <property type="protein sequence ID" value="WUN84601.1"/>
    <property type="molecule type" value="Genomic_DNA"/>
</dbReference>